<evidence type="ECO:0000259" key="1">
    <source>
        <dbReference type="PROSITE" id="PS51918"/>
    </source>
</evidence>
<accession>A0ABS6EEC6</accession>
<dbReference type="Proteomes" id="UP000726170">
    <property type="component" value="Unassembled WGS sequence"/>
</dbReference>
<dbReference type="CDD" id="cd01335">
    <property type="entry name" value="Radical_SAM"/>
    <property type="match status" value="1"/>
</dbReference>
<dbReference type="NCBIfam" id="TIGR03960">
    <property type="entry name" value="rSAM_fuse_unch"/>
    <property type="match status" value="1"/>
</dbReference>
<dbReference type="InterPro" id="IPR023862">
    <property type="entry name" value="CHP03960_rSAM"/>
</dbReference>
<gene>
    <name evidence="2" type="ORF">KQI86_04415</name>
</gene>
<protein>
    <submittedName>
        <fullName evidence="2">TIGR03960 family B12-binding radical SAM protein</fullName>
    </submittedName>
</protein>
<dbReference type="SFLD" id="SFLDG01082">
    <property type="entry name" value="B12-binding_domain_containing"/>
    <property type="match status" value="1"/>
</dbReference>
<name>A0ABS6EEC6_9CLOT</name>
<organism evidence="2 3">
    <name type="scientific">Clostridium mobile</name>
    <dbReference type="NCBI Taxonomy" id="2841512"/>
    <lineage>
        <taxon>Bacteria</taxon>
        <taxon>Bacillati</taxon>
        <taxon>Bacillota</taxon>
        <taxon>Clostridia</taxon>
        <taxon>Eubacteriales</taxon>
        <taxon>Clostridiaceae</taxon>
        <taxon>Clostridium</taxon>
    </lineage>
</organism>
<sequence length="615" mass="71370">MNLIPDDILFRVEKPARYIGEEFNSYKKDKENIDIRFAFCFPDVYEVGMSHLGMKILYYILNERKDTYCERVFAPWPDMEKLMRENNVPLYGLESKDSIKDFDFVGFTLQYEMSYTNILNMLDMGGITIRASERKEEEPLVICGGPCAYNPEPLYDIADIFILGEGEEVLHELLDLYKEFKEKSKSEFLKEACRIKGIYVPSLYEVNYNEDGTIKEFTPLYEHAPKKIQKRIIKDFNEISYPDKLIVPYTEIVHDRINLETFRGCTRGCRFCQAGMIYRPIREKKKDKLMELGEQLLKSTGYNEISLTSLSICDYSDIRGLINSLIEKHQHEKVGVSLPSLRIDSFFVDLINEIQKVRKTGLTFAPEAGTQRMRDVINKGVNEENLLNATRSAFESGWSTIKLYFMIGLPYETIEDAIGIATTSGKVVDEYYKIPKDKRKKGLRVTSSASIFVPKPFTPFQWEPQLEEEEVMKRVYAIKDNIKSRAISFNYHASKVSFMEAIFARGDRRLCDVLIEAWKNGARFDGWSEYFNYDNWMNAFENCKVDPNFYAYRKRSYEEILPWDFIDIGVNKEYLIKENERAKSGVITPDCREGCTACGANINLEGKCFEGALFS</sequence>
<comment type="caution">
    <text evidence="2">The sequence shown here is derived from an EMBL/GenBank/DDBJ whole genome shotgun (WGS) entry which is preliminary data.</text>
</comment>
<dbReference type="SFLD" id="SFLDS00029">
    <property type="entry name" value="Radical_SAM"/>
    <property type="match status" value="1"/>
</dbReference>
<evidence type="ECO:0000313" key="2">
    <source>
        <dbReference type="EMBL" id="MBU5483561.1"/>
    </source>
</evidence>
<keyword evidence="3" id="KW-1185">Reference proteome</keyword>
<dbReference type="InterPro" id="IPR045784">
    <property type="entry name" value="Radical_SAM_N2"/>
</dbReference>
<dbReference type="SMART" id="SM00729">
    <property type="entry name" value="Elp3"/>
    <property type="match status" value="1"/>
</dbReference>
<reference evidence="2 3" key="1">
    <citation type="submission" date="2021-06" db="EMBL/GenBank/DDBJ databases">
        <authorList>
            <person name="Sun Q."/>
            <person name="Li D."/>
        </authorList>
    </citation>
    <scope>NUCLEOTIDE SEQUENCE [LARGE SCALE GENOMIC DNA]</scope>
    <source>
        <strain evidence="2 3">MSJ-11</strain>
    </source>
</reference>
<dbReference type="Pfam" id="PF19864">
    <property type="entry name" value="Radical_SAM_N2"/>
    <property type="match status" value="1"/>
</dbReference>
<feature type="domain" description="Radical SAM core" evidence="1">
    <location>
        <begin position="251"/>
        <end position="488"/>
    </location>
</feature>
<dbReference type="PANTHER" id="PTHR42731">
    <property type="entry name" value="SLL1084 PROTEIN"/>
    <property type="match status" value="1"/>
</dbReference>
<dbReference type="Pfam" id="PF04055">
    <property type="entry name" value="Radical_SAM"/>
    <property type="match status" value="1"/>
</dbReference>
<proteinExistence type="predicted"/>
<dbReference type="RefSeq" id="WP_216437926.1">
    <property type="nucleotide sequence ID" value="NZ_JAHLQF010000001.1"/>
</dbReference>
<dbReference type="InterPro" id="IPR006638">
    <property type="entry name" value="Elp3/MiaA/NifB-like_rSAM"/>
</dbReference>
<dbReference type="InterPro" id="IPR007197">
    <property type="entry name" value="rSAM"/>
</dbReference>
<dbReference type="PROSITE" id="PS51918">
    <property type="entry name" value="RADICAL_SAM"/>
    <property type="match status" value="1"/>
</dbReference>
<dbReference type="PANTHER" id="PTHR42731:SF1">
    <property type="entry name" value="RADICAL SAM DOMAIN PROTEIN"/>
    <property type="match status" value="1"/>
</dbReference>
<evidence type="ECO:0000313" key="3">
    <source>
        <dbReference type="Proteomes" id="UP000726170"/>
    </source>
</evidence>
<dbReference type="EMBL" id="JAHLQF010000001">
    <property type="protein sequence ID" value="MBU5483561.1"/>
    <property type="molecule type" value="Genomic_DNA"/>
</dbReference>